<dbReference type="InParanoid" id="A0A420XKN1"/>
<evidence type="ECO:0000256" key="6">
    <source>
        <dbReference type="ARBA" id="ARBA00022989"/>
    </source>
</evidence>
<reference evidence="9 10" key="1">
    <citation type="submission" date="2018-10" db="EMBL/GenBank/DDBJ databases">
        <title>Genomic Encyclopedia of Archaeal and Bacterial Type Strains, Phase II (KMG-II): from individual species to whole genera.</title>
        <authorList>
            <person name="Goeker M."/>
        </authorList>
    </citation>
    <scope>NUCLEOTIDE SEQUENCE [LARGE SCALE GENOMIC DNA]</scope>
    <source>
        <strain evidence="9 10">RP-AC37</strain>
    </source>
</reference>
<evidence type="ECO:0000256" key="2">
    <source>
        <dbReference type="ARBA" id="ARBA00009773"/>
    </source>
</evidence>
<keyword evidence="4" id="KW-1003">Cell membrane</keyword>
<feature type="transmembrane region" description="Helical" evidence="8">
    <location>
        <begin position="206"/>
        <end position="228"/>
    </location>
</feature>
<feature type="transmembrane region" description="Helical" evidence="8">
    <location>
        <begin position="300"/>
        <end position="333"/>
    </location>
</feature>
<feature type="transmembrane region" description="Helical" evidence="8">
    <location>
        <begin position="45"/>
        <end position="66"/>
    </location>
</feature>
<organism evidence="9 10">
    <name type="scientific">Motilibacter peucedani</name>
    <dbReference type="NCBI Taxonomy" id="598650"/>
    <lineage>
        <taxon>Bacteria</taxon>
        <taxon>Bacillati</taxon>
        <taxon>Actinomycetota</taxon>
        <taxon>Actinomycetes</taxon>
        <taxon>Motilibacterales</taxon>
        <taxon>Motilibacteraceae</taxon>
        <taxon>Motilibacter</taxon>
    </lineage>
</organism>
<keyword evidence="10" id="KW-1185">Reference proteome</keyword>
<evidence type="ECO:0000256" key="5">
    <source>
        <dbReference type="ARBA" id="ARBA00022692"/>
    </source>
</evidence>
<dbReference type="PANTHER" id="PTHR21716:SF53">
    <property type="entry name" value="PERMEASE PERM-RELATED"/>
    <property type="match status" value="1"/>
</dbReference>
<evidence type="ECO:0000256" key="3">
    <source>
        <dbReference type="ARBA" id="ARBA00022448"/>
    </source>
</evidence>
<keyword evidence="6 8" id="KW-1133">Transmembrane helix</keyword>
<proteinExistence type="inferred from homology"/>
<comment type="subcellular location">
    <subcellularLocation>
        <location evidence="1">Cell membrane</location>
        <topology evidence="1">Multi-pass membrane protein</topology>
    </subcellularLocation>
</comment>
<dbReference type="RefSeq" id="WP_121195136.1">
    <property type="nucleotide sequence ID" value="NZ_RBWV01000017.1"/>
</dbReference>
<comment type="caution">
    <text evidence="9">The sequence shown here is derived from an EMBL/GenBank/DDBJ whole genome shotgun (WGS) entry which is preliminary data.</text>
</comment>
<feature type="transmembrane region" description="Helical" evidence="8">
    <location>
        <begin position="73"/>
        <end position="96"/>
    </location>
</feature>
<dbReference type="GO" id="GO:0055085">
    <property type="term" value="P:transmembrane transport"/>
    <property type="evidence" value="ECO:0007669"/>
    <property type="project" value="TreeGrafter"/>
</dbReference>
<dbReference type="FunCoup" id="A0A420XKN1">
    <property type="interactions" value="30"/>
</dbReference>
<protein>
    <submittedName>
        <fullName evidence="9">Putative PurR-regulated permease PerM</fullName>
    </submittedName>
</protein>
<feature type="transmembrane region" description="Helical" evidence="8">
    <location>
        <begin position="21"/>
        <end position="39"/>
    </location>
</feature>
<evidence type="ECO:0000256" key="4">
    <source>
        <dbReference type="ARBA" id="ARBA00022475"/>
    </source>
</evidence>
<evidence type="ECO:0000313" key="9">
    <source>
        <dbReference type="EMBL" id="RKS67997.1"/>
    </source>
</evidence>
<dbReference type="AlphaFoldDB" id="A0A420XKN1"/>
<dbReference type="PANTHER" id="PTHR21716">
    <property type="entry name" value="TRANSMEMBRANE PROTEIN"/>
    <property type="match status" value="1"/>
</dbReference>
<feature type="transmembrane region" description="Helical" evidence="8">
    <location>
        <begin position="151"/>
        <end position="171"/>
    </location>
</feature>
<comment type="similarity">
    <text evidence="2">Belongs to the autoinducer-2 exporter (AI-2E) (TC 2.A.86) family.</text>
</comment>
<keyword evidence="3" id="KW-0813">Transport</keyword>
<keyword evidence="5 8" id="KW-0812">Transmembrane</keyword>
<dbReference type="Proteomes" id="UP000281955">
    <property type="component" value="Unassembled WGS sequence"/>
</dbReference>
<feature type="transmembrane region" description="Helical" evidence="8">
    <location>
        <begin position="259"/>
        <end position="280"/>
    </location>
</feature>
<dbReference type="Pfam" id="PF01594">
    <property type="entry name" value="AI-2E_transport"/>
    <property type="match status" value="1"/>
</dbReference>
<dbReference type="GO" id="GO:0005886">
    <property type="term" value="C:plasma membrane"/>
    <property type="evidence" value="ECO:0007669"/>
    <property type="project" value="UniProtKB-SubCell"/>
</dbReference>
<dbReference type="InterPro" id="IPR002549">
    <property type="entry name" value="AI-2E-like"/>
</dbReference>
<evidence type="ECO:0000313" key="10">
    <source>
        <dbReference type="Proteomes" id="UP000281955"/>
    </source>
</evidence>
<evidence type="ECO:0000256" key="1">
    <source>
        <dbReference type="ARBA" id="ARBA00004651"/>
    </source>
</evidence>
<gene>
    <name evidence="9" type="ORF">CLV35_3904</name>
</gene>
<feature type="transmembrane region" description="Helical" evidence="8">
    <location>
        <begin position="234"/>
        <end position="254"/>
    </location>
</feature>
<sequence length="370" mass="38238">MDVETPGPSGVPESLQTAAAWTWRVILLGVGAWLLLRVVERLSLVVLPIIAAVLLTALAMPAVRLLRRIGVGAAGAAGIVLVVGLGTIGLVVWWIANRAIAESGEIADELGKALDRLPVRSETLAGWRNDAVDALRRSSGGVGGVLNGLEVASHVLAGTVLTLFITFYLLYDGARVWSWVVAMLPRGRRATAHEAGAQAWQRLAGWVRGTVIIGVIHGVVVAVSLVVLDVPLVAPLSVLVFLGSFIPIVGAFIFGGAAVLVTFAAHGWVSAAVLVGILTLDNQLEAHVLQPFLVGRYVRLHPLAVVIAVTVGEVLEGLVGAVLAVPLTAAAYAAFSYARGTAPAVVLLPSEAGPPGELPGRPTGGGVPLL</sequence>
<accession>A0A420XKN1</accession>
<dbReference type="EMBL" id="RBWV01000017">
    <property type="protein sequence ID" value="RKS67997.1"/>
    <property type="molecule type" value="Genomic_DNA"/>
</dbReference>
<name>A0A420XKN1_9ACTN</name>
<evidence type="ECO:0000256" key="7">
    <source>
        <dbReference type="ARBA" id="ARBA00023136"/>
    </source>
</evidence>
<dbReference type="OrthoDB" id="9784366at2"/>
<evidence type="ECO:0000256" key="8">
    <source>
        <dbReference type="SAM" id="Phobius"/>
    </source>
</evidence>
<keyword evidence="7 8" id="KW-0472">Membrane</keyword>